<reference evidence="8" key="2">
    <citation type="submission" date="2011-02" db="EMBL/GenBank/DDBJ databases">
        <authorList>
            <person name="MacLean D."/>
        </authorList>
    </citation>
    <scope>NUCLEOTIDE SEQUENCE</scope>
</reference>
<evidence type="ECO:0000256" key="3">
    <source>
        <dbReference type="ARBA" id="ARBA00022801"/>
    </source>
</evidence>
<protein>
    <submittedName>
        <fullName evidence="8">Metalloprotease family M48X putative</fullName>
    </submittedName>
</protein>
<evidence type="ECO:0000256" key="4">
    <source>
        <dbReference type="ARBA" id="ARBA00022833"/>
    </source>
</evidence>
<dbReference type="GO" id="GO:0006508">
    <property type="term" value="P:proteolysis"/>
    <property type="evidence" value="ECO:0007669"/>
    <property type="project" value="UniProtKB-KW"/>
</dbReference>
<reference evidence="8" key="1">
    <citation type="journal article" date="2011" name="PLoS Biol.">
        <title>Gene gain and loss during evolution of obligate parasitism in the white rust pathogen of Arabidopsis thaliana.</title>
        <authorList>
            <person name="Kemen E."/>
            <person name="Gardiner A."/>
            <person name="Schultz-Larsen T."/>
            <person name="Kemen A.C."/>
            <person name="Balmuth A.L."/>
            <person name="Robert-Seilaniantz A."/>
            <person name="Bailey K."/>
            <person name="Holub E."/>
            <person name="Studholme D.J."/>
            <person name="Maclean D."/>
            <person name="Jones J.D."/>
        </authorList>
    </citation>
    <scope>NUCLEOTIDE SEQUENCE</scope>
</reference>
<comment type="similarity">
    <text evidence="6">Belongs to the peptidase M48 family.</text>
</comment>
<sequence length="220" mass="23883">MSGYAAYTIAEPTNVFMLRQANAETSVLLQNSDPFVQYASKIASQVGIRFAGSLEFRLSEQNAGTSLGINLTKACIIVPLELYTAYHSNESDRSNADLPSLAEIDFVIAHECAHIADNHMIISRAAFPISLFGAYSLISKISNKWLAAIAGCATLLLTNVCVSRQIEYRADAIVAKAGFGPGGVQFFKRSQVRNCEVRELTKSPMITESGDYLGTQCILC</sequence>
<keyword evidence="2" id="KW-0479">Metal-binding</keyword>
<evidence type="ECO:0000313" key="8">
    <source>
        <dbReference type="EMBL" id="CCA14522.1"/>
    </source>
</evidence>
<name>F0W0F0_9STRA</name>
<evidence type="ECO:0000259" key="7">
    <source>
        <dbReference type="Pfam" id="PF01435"/>
    </source>
</evidence>
<proteinExistence type="inferred from homology"/>
<accession>F0W0F0</accession>
<dbReference type="EMBL" id="FR824049">
    <property type="protein sequence ID" value="CCA14522.1"/>
    <property type="molecule type" value="Genomic_DNA"/>
</dbReference>
<evidence type="ECO:0000256" key="1">
    <source>
        <dbReference type="ARBA" id="ARBA00022670"/>
    </source>
</evidence>
<keyword evidence="1 6" id="KW-0645">Protease</keyword>
<dbReference type="HOGENOM" id="CLU_083185_0_0_1"/>
<dbReference type="AlphaFoldDB" id="F0W0F0"/>
<dbReference type="GO" id="GO:0004222">
    <property type="term" value="F:metalloendopeptidase activity"/>
    <property type="evidence" value="ECO:0007669"/>
    <property type="project" value="InterPro"/>
</dbReference>
<organism evidence="8">
    <name type="scientific">Albugo laibachii Nc14</name>
    <dbReference type="NCBI Taxonomy" id="890382"/>
    <lineage>
        <taxon>Eukaryota</taxon>
        <taxon>Sar</taxon>
        <taxon>Stramenopiles</taxon>
        <taxon>Oomycota</taxon>
        <taxon>Peronosporomycetes</taxon>
        <taxon>Albuginales</taxon>
        <taxon>Albuginaceae</taxon>
        <taxon>Albugo</taxon>
    </lineage>
</organism>
<evidence type="ECO:0000256" key="5">
    <source>
        <dbReference type="ARBA" id="ARBA00023049"/>
    </source>
</evidence>
<dbReference type="InterPro" id="IPR001915">
    <property type="entry name" value="Peptidase_M48"/>
</dbReference>
<keyword evidence="4 6" id="KW-0862">Zinc</keyword>
<keyword evidence="5 6" id="KW-0482">Metalloprotease</keyword>
<keyword evidence="3 6" id="KW-0378">Hydrolase</keyword>
<dbReference type="Pfam" id="PF01435">
    <property type="entry name" value="Peptidase_M48"/>
    <property type="match status" value="1"/>
</dbReference>
<feature type="domain" description="Peptidase M48" evidence="7">
    <location>
        <begin position="76"/>
        <end position="177"/>
    </location>
</feature>
<evidence type="ECO:0000256" key="6">
    <source>
        <dbReference type="RuleBase" id="RU003983"/>
    </source>
</evidence>
<gene>
    <name evidence="8" type="primary">AlNc14C4G593</name>
    <name evidence="8" type="ORF">ALNC14_006650</name>
</gene>
<comment type="cofactor">
    <cofactor evidence="6">
        <name>Zn(2+)</name>
        <dbReference type="ChEBI" id="CHEBI:29105"/>
    </cofactor>
    <text evidence="6">Binds 1 zinc ion per subunit.</text>
</comment>
<evidence type="ECO:0000256" key="2">
    <source>
        <dbReference type="ARBA" id="ARBA00022723"/>
    </source>
</evidence>
<dbReference type="GO" id="GO:0046872">
    <property type="term" value="F:metal ion binding"/>
    <property type="evidence" value="ECO:0007669"/>
    <property type="project" value="UniProtKB-KW"/>
</dbReference>